<name>A0A6J4LPA5_9BACT</name>
<gene>
    <name evidence="2" type="ORF">AVDCRST_MAG40-2272</name>
</gene>
<dbReference type="EMBL" id="CADCTX010000662">
    <property type="protein sequence ID" value="CAA9338252.1"/>
    <property type="molecule type" value="Genomic_DNA"/>
</dbReference>
<reference evidence="2" key="1">
    <citation type="submission" date="2020-02" db="EMBL/GenBank/DDBJ databases">
        <authorList>
            <person name="Meier V. D."/>
        </authorList>
    </citation>
    <scope>NUCLEOTIDE SEQUENCE</scope>
    <source>
        <strain evidence="2">AVDCRST_MAG40</strain>
    </source>
</reference>
<proteinExistence type="predicted"/>
<accession>A0A6J4LPA5</accession>
<feature type="region of interest" description="Disordered" evidence="1">
    <location>
        <begin position="1"/>
        <end position="38"/>
    </location>
</feature>
<evidence type="ECO:0000313" key="2">
    <source>
        <dbReference type="EMBL" id="CAA9338252.1"/>
    </source>
</evidence>
<feature type="non-terminal residue" evidence="2">
    <location>
        <position position="1"/>
    </location>
</feature>
<dbReference type="AlphaFoldDB" id="A0A6J4LPA5"/>
<sequence length="38" mass="4407">CTPTAHVRAARSRRRADACPRRRCSRRPPPARPQEETH</sequence>
<organism evidence="2">
    <name type="scientific">uncultured Gemmatimonadaceae bacterium</name>
    <dbReference type="NCBI Taxonomy" id="246130"/>
    <lineage>
        <taxon>Bacteria</taxon>
        <taxon>Pseudomonadati</taxon>
        <taxon>Gemmatimonadota</taxon>
        <taxon>Gemmatimonadia</taxon>
        <taxon>Gemmatimonadales</taxon>
        <taxon>Gemmatimonadaceae</taxon>
        <taxon>environmental samples</taxon>
    </lineage>
</organism>
<feature type="non-terminal residue" evidence="2">
    <location>
        <position position="38"/>
    </location>
</feature>
<protein>
    <submittedName>
        <fullName evidence="2">Uncharacterized protein</fullName>
    </submittedName>
</protein>
<evidence type="ECO:0000256" key="1">
    <source>
        <dbReference type="SAM" id="MobiDB-lite"/>
    </source>
</evidence>